<keyword evidence="2" id="KW-1185">Reference proteome</keyword>
<evidence type="ECO:0000313" key="1">
    <source>
        <dbReference type="EMBL" id="URD71877.1"/>
    </source>
</evidence>
<protein>
    <submittedName>
        <fullName evidence="1">Uncharacterized protein</fullName>
    </submittedName>
</protein>
<proteinExistence type="predicted"/>
<name>A0A9E7E8A0_9LILI</name>
<dbReference type="EMBL" id="CP097502">
    <property type="protein sequence ID" value="URD71877.1"/>
    <property type="molecule type" value="Genomic_DNA"/>
</dbReference>
<sequence>MARSHCSSSAAALSVSSFSCISWTTFQKSWRASLQAQQWSSLELASPPMF</sequence>
<accession>A0A9E7E8A0</accession>
<dbReference type="PROSITE" id="PS51257">
    <property type="entry name" value="PROKAR_LIPOPROTEIN"/>
    <property type="match status" value="1"/>
</dbReference>
<dbReference type="Proteomes" id="UP001055439">
    <property type="component" value="Chromosome 1"/>
</dbReference>
<gene>
    <name evidence="1" type="ORF">MUK42_20154</name>
</gene>
<reference evidence="1" key="1">
    <citation type="submission" date="2022-05" db="EMBL/GenBank/DDBJ databases">
        <title>The Musa troglodytarum L. genome provides insights into the mechanism of non-climacteric behaviour and enrichment of carotenoids.</title>
        <authorList>
            <person name="Wang J."/>
        </authorList>
    </citation>
    <scope>NUCLEOTIDE SEQUENCE</scope>
    <source>
        <tissue evidence="1">Leaf</tissue>
    </source>
</reference>
<organism evidence="1 2">
    <name type="scientific">Musa troglodytarum</name>
    <name type="common">fe'i banana</name>
    <dbReference type="NCBI Taxonomy" id="320322"/>
    <lineage>
        <taxon>Eukaryota</taxon>
        <taxon>Viridiplantae</taxon>
        <taxon>Streptophyta</taxon>
        <taxon>Embryophyta</taxon>
        <taxon>Tracheophyta</taxon>
        <taxon>Spermatophyta</taxon>
        <taxon>Magnoliopsida</taxon>
        <taxon>Liliopsida</taxon>
        <taxon>Zingiberales</taxon>
        <taxon>Musaceae</taxon>
        <taxon>Musa</taxon>
    </lineage>
</organism>
<evidence type="ECO:0000313" key="2">
    <source>
        <dbReference type="Proteomes" id="UP001055439"/>
    </source>
</evidence>
<dbReference type="AlphaFoldDB" id="A0A9E7E8A0"/>